<proteinExistence type="predicted"/>
<dbReference type="SMART" id="SM00213">
    <property type="entry name" value="UBQ"/>
    <property type="match status" value="1"/>
</dbReference>
<dbReference type="InterPro" id="IPR039751">
    <property type="entry name" value="HERPUD1/2"/>
</dbReference>
<evidence type="ECO:0000256" key="6">
    <source>
        <dbReference type="SAM" id="Phobius"/>
    </source>
</evidence>
<comment type="caution">
    <text evidence="8">The sequence shown here is derived from an EMBL/GenBank/DDBJ whole genome shotgun (WGS) entry which is preliminary data.</text>
</comment>
<feature type="compositionally biased region" description="Low complexity" evidence="5">
    <location>
        <begin position="102"/>
        <end position="122"/>
    </location>
</feature>
<keyword evidence="3 6" id="KW-1133">Transmembrane helix</keyword>
<feature type="compositionally biased region" description="Low complexity" evidence="5">
    <location>
        <begin position="345"/>
        <end position="356"/>
    </location>
</feature>
<dbReference type="GO" id="GO:0016020">
    <property type="term" value="C:membrane"/>
    <property type="evidence" value="ECO:0007669"/>
    <property type="project" value="UniProtKB-SubCell"/>
</dbReference>
<dbReference type="Pfam" id="PF00240">
    <property type="entry name" value="ubiquitin"/>
    <property type="match status" value="1"/>
</dbReference>
<name>A0A8H4EZC5_MUCCL</name>
<reference evidence="8 9" key="1">
    <citation type="submission" date="2019-09" db="EMBL/GenBank/DDBJ databases">
        <authorList>
            <consortium name="DOE Joint Genome Institute"/>
            <person name="Mondo S.J."/>
            <person name="Navarro-Mendoza M.I."/>
            <person name="Perez-Arques C."/>
            <person name="Panchal S."/>
            <person name="Nicolas F.E."/>
            <person name="Ganguly P."/>
            <person name="Pangilinan J."/>
            <person name="Grigoriev I."/>
            <person name="Heitman J."/>
            <person name="Sanya K."/>
            <person name="Garre V."/>
        </authorList>
    </citation>
    <scope>NUCLEOTIDE SEQUENCE [LARGE SCALE GENOMIC DNA]</scope>
    <source>
        <strain evidence="8 9">MU402</strain>
    </source>
</reference>
<keyword evidence="4 6" id="KW-0472">Membrane</keyword>
<feature type="transmembrane region" description="Helical" evidence="6">
    <location>
        <begin position="285"/>
        <end position="305"/>
    </location>
</feature>
<keyword evidence="2 6" id="KW-0812">Transmembrane</keyword>
<organism evidence="8 9">
    <name type="scientific">Mucor circinelloides f. lusitanicus</name>
    <name type="common">Mucor racemosus var. lusitanicus</name>
    <dbReference type="NCBI Taxonomy" id="29924"/>
    <lineage>
        <taxon>Eukaryota</taxon>
        <taxon>Fungi</taxon>
        <taxon>Fungi incertae sedis</taxon>
        <taxon>Mucoromycota</taxon>
        <taxon>Mucoromycotina</taxon>
        <taxon>Mucoromycetes</taxon>
        <taxon>Mucorales</taxon>
        <taxon>Mucorineae</taxon>
        <taxon>Mucoraceae</taxon>
        <taxon>Mucor</taxon>
    </lineage>
</organism>
<dbReference type="AlphaFoldDB" id="A0A8H4EZC5"/>
<evidence type="ECO:0000256" key="2">
    <source>
        <dbReference type="ARBA" id="ARBA00022692"/>
    </source>
</evidence>
<dbReference type="PANTHER" id="PTHR12943:SF27">
    <property type="entry name" value="HOMOCYSTEINE-INDUCED ENDOPLASMIC RETICULUM PROTEIN, ISOFORM A"/>
    <property type="match status" value="1"/>
</dbReference>
<accession>A0A8H4EZC5</accession>
<dbReference type="InterPro" id="IPR029071">
    <property type="entry name" value="Ubiquitin-like_domsf"/>
</dbReference>
<dbReference type="Proteomes" id="UP000469890">
    <property type="component" value="Unassembled WGS sequence"/>
</dbReference>
<dbReference type="EMBL" id="JAAECE010000006">
    <property type="protein sequence ID" value="KAF1800191.1"/>
    <property type="molecule type" value="Genomic_DNA"/>
</dbReference>
<evidence type="ECO:0000256" key="4">
    <source>
        <dbReference type="ARBA" id="ARBA00023136"/>
    </source>
</evidence>
<feature type="compositionally biased region" description="Polar residues" evidence="5">
    <location>
        <begin position="369"/>
        <end position="388"/>
    </location>
</feature>
<evidence type="ECO:0000256" key="3">
    <source>
        <dbReference type="ARBA" id="ARBA00022989"/>
    </source>
</evidence>
<evidence type="ECO:0000256" key="5">
    <source>
        <dbReference type="SAM" id="MobiDB-lite"/>
    </source>
</evidence>
<dbReference type="Gene3D" id="3.10.20.90">
    <property type="entry name" value="Phosphatidylinositol 3-kinase Catalytic Subunit, Chain A, domain 1"/>
    <property type="match status" value="1"/>
</dbReference>
<dbReference type="SUPFAM" id="SSF54236">
    <property type="entry name" value="Ubiquitin-like"/>
    <property type="match status" value="1"/>
</dbReference>
<feature type="region of interest" description="Disordered" evidence="5">
    <location>
        <begin position="190"/>
        <end position="218"/>
    </location>
</feature>
<protein>
    <recommendedName>
        <fullName evidence="7">Ubiquitin-like domain-containing protein</fullName>
    </recommendedName>
</protein>
<evidence type="ECO:0000259" key="7">
    <source>
        <dbReference type="PROSITE" id="PS50053"/>
    </source>
</evidence>
<gene>
    <name evidence="8" type="ORF">FB192DRAFT_1460574</name>
</gene>
<evidence type="ECO:0000256" key="1">
    <source>
        <dbReference type="ARBA" id="ARBA00004370"/>
    </source>
</evidence>
<feature type="compositionally biased region" description="Low complexity" evidence="5">
    <location>
        <begin position="132"/>
        <end position="143"/>
    </location>
</feature>
<evidence type="ECO:0000313" key="8">
    <source>
        <dbReference type="EMBL" id="KAF1800191.1"/>
    </source>
</evidence>
<feature type="region of interest" description="Disordered" evidence="5">
    <location>
        <begin position="319"/>
        <end position="392"/>
    </location>
</feature>
<dbReference type="GO" id="GO:0030968">
    <property type="term" value="P:endoplasmic reticulum unfolded protein response"/>
    <property type="evidence" value="ECO:0007669"/>
    <property type="project" value="TreeGrafter"/>
</dbReference>
<comment type="subcellular location">
    <subcellularLocation>
        <location evidence="1">Membrane</location>
    </subcellularLocation>
</comment>
<evidence type="ECO:0000313" key="9">
    <source>
        <dbReference type="Proteomes" id="UP000469890"/>
    </source>
</evidence>
<dbReference type="InterPro" id="IPR000626">
    <property type="entry name" value="Ubiquitin-like_dom"/>
</dbReference>
<feature type="region of interest" description="Disordered" evidence="5">
    <location>
        <begin position="94"/>
        <end position="147"/>
    </location>
</feature>
<feature type="domain" description="Ubiquitin-like" evidence="7">
    <location>
        <begin position="10"/>
        <end position="70"/>
    </location>
</feature>
<feature type="compositionally biased region" description="Low complexity" evidence="5">
    <location>
        <begin position="203"/>
        <end position="218"/>
    </location>
</feature>
<feature type="compositionally biased region" description="Gly residues" evidence="5">
    <location>
        <begin position="319"/>
        <end position="328"/>
    </location>
</feature>
<dbReference type="PANTHER" id="PTHR12943">
    <property type="entry name" value="HOMOCYSTEINE-RESPONSIVE ENDOPLASMIC RETICULUM-RESIDENT UNIQUITIN-LIKE DOMAIN HERPUD PROTEIN FAMILY MEMBER"/>
    <property type="match status" value="1"/>
</dbReference>
<sequence length="437" mass="47559">MMEDIIDKEITVHVRSPSLNETLQVKTTLNATILTLKKAIEPVHPHHPKSASQRIIYSGKLLKDADILADILKKSDGEVAPTVHLVVKPSLEAATSNSRANTTPTFPQASTSTASSSNAFSSDRVPQSTGFQMPQNQQQQQPMYPSSLPGGYQVVSINGQYYLAPTLVLSQSLPPQQFHHTQMPLPHAQPPMYPQPADANAFASPHTSPQAQQQQQHVQEPIVQPYLNQLPQQPQQQNNPLFGGNAPAIARPAIAQRATSIWLALKLIVVLFMLCQGASIERIFLFHAIAFVFFLYQTGRLRFVLRRVRVEDFNRFRPGGGANAGGGLQRPAGAPQENGNAEGASTSVSNNSSSDNLTQRRQEQGEGSGSTSQDNNASGSSDTTTHGTAAQAPVRPLTALDVWKRGAYTFFASLWPTYGVDPQIAQAFQNENNNNNE</sequence>
<dbReference type="PROSITE" id="PS50053">
    <property type="entry name" value="UBIQUITIN_2"/>
    <property type="match status" value="1"/>
</dbReference>